<dbReference type="PIRSF" id="PIRSF005028">
    <property type="entry name" value="KhtT"/>
    <property type="match status" value="1"/>
</dbReference>
<proteinExistence type="predicted"/>
<dbReference type="InterPro" id="IPR006037">
    <property type="entry name" value="RCK_C"/>
</dbReference>
<feature type="domain" description="RCK C-terminal" evidence="1">
    <location>
        <begin position="75"/>
        <end position="159"/>
    </location>
</feature>
<evidence type="ECO:0000259" key="1">
    <source>
        <dbReference type="PROSITE" id="PS51202"/>
    </source>
</evidence>
<protein>
    <submittedName>
        <fullName evidence="2">Cation:proton antiporter regulatory subunit</fullName>
    </submittedName>
</protein>
<dbReference type="Proteomes" id="UP001596432">
    <property type="component" value="Unassembled WGS sequence"/>
</dbReference>
<dbReference type="Pfam" id="PF02080">
    <property type="entry name" value="TrkA_C"/>
    <property type="match status" value="1"/>
</dbReference>
<dbReference type="PANTHER" id="PTHR30445:SF8">
    <property type="entry name" value="K(+)_H(+) ANTIPORTER SUBUNIT KHTT"/>
    <property type="match status" value="1"/>
</dbReference>
<dbReference type="AlphaFoldDB" id="A0ABD5Y560"/>
<accession>A0ABD5Y560</accession>
<dbReference type="RefSeq" id="WP_274321967.1">
    <property type="nucleotide sequence ID" value="NZ_CP118158.1"/>
</dbReference>
<dbReference type="PROSITE" id="PS51202">
    <property type="entry name" value="RCK_C"/>
    <property type="match status" value="1"/>
</dbReference>
<reference evidence="2 3" key="1">
    <citation type="journal article" date="2019" name="Int. J. Syst. Evol. Microbiol.">
        <title>The Global Catalogue of Microorganisms (GCM) 10K type strain sequencing project: providing services to taxonomists for standard genome sequencing and annotation.</title>
        <authorList>
            <consortium name="The Broad Institute Genomics Platform"/>
            <consortium name="The Broad Institute Genome Sequencing Center for Infectious Disease"/>
            <person name="Wu L."/>
            <person name="Ma J."/>
        </authorList>
    </citation>
    <scope>NUCLEOTIDE SEQUENCE [LARGE SCALE GENOMIC DNA]</scope>
    <source>
        <strain evidence="2 3">XZYJT29</strain>
    </source>
</reference>
<evidence type="ECO:0000313" key="2">
    <source>
        <dbReference type="EMBL" id="MFC7140884.1"/>
    </source>
</evidence>
<comment type="caution">
    <text evidence="2">The sequence shown here is derived from an EMBL/GenBank/DDBJ whole genome shotgun (WGS) entry which is preliminary data.</text>
</comment>
<evidence type="ECO:0000313" key="3">
    <source>
        <dbReference type="Proteomes" id="UP001596432"/>
    </source>
</evidence>
<name>A0ABD5Y560_9EURY</name>
<gene>
    <name evidence="2" type="ORF">ACFQMA_13755</name>
</gene>
<keyword evidence="3" id="KW-1185">Reference proteome</keyword>
<dbReference type="SUPFAM" id="SSF116726">
    <property type="entry name" value="TrkA C-terminal domain-like"/>
    <property type="match status" value="1"/>
</dbReference>
<dbReference type="Gene3D" id="3.30.70.1450">
    <property type="entry name" value="Regulator of K+ conductance, C-terminal domain"/>
    <property type="match status" value="1"/>
</dbReference>
<dbReference type="PANTHER" id="PTHR30445">
    <property type="entry name" value="K(+)_H(+) ANTIPORTER SUBUNIT KHTT"/>
    <property type="match status" value="1"/>
</dbReference>
<dbReference type="GeneID" id="78821190"/>
<dbReference type="Pfam" id="PF25991">
    <property type="entry name" value="KhtT_N"/>
    <property type="match status" value="1"/>
</dbReference>
<organism evidence="2 3">
    <name type="scientific">Halosimplex aquaticum</name>
    <dbReference type="NCBI Taxonomy" id="3026162"/>
    <lineage>
        <taxon>Archaea</taxon>
        <taxon>Methanobacteriati</taxon>
        <taxon>Methanobacteriota</taxon>
        <taxon>Stenosarchaea group</taxon>
        <taxon>Halobacteria</taxon>
        <taxon>Halobacteriales</taxon>
        <taxon>Haloarculaceae</taxon>
        <taxon>Halosimplex</taxon>
    </lineage>
</organism>
<dbReference type="InterPro" id="IPR026278">
    <property type="entry name" value="KhtT"/>
</dbReference>
<dbReference type="InterPro" id="IPR058776">
    <property type="entry name" value="KhtT-like_N"/>
</dbReference>
<dbReference type="EMBL" id="JBHTAS010000001">
    <property type="protein sequence ID" value="MFC7140884.1"/>
    <property type="molecule type" value="Genomic_DNA"/>
</dbReference>
<dbReference type="InterPro" id="IPR036721">
    <property type="entry name" value="RCK_C_sf"/>
</dbReference>
<sequence length="161" mass="17451">MTVYETEVPGVGRKFELEIGDDRRLVVVIHHDGRREVYLRPSPEADSERLFSLSGDEARKLGSILEGAYFQPVELDDARVPLGEAIMEWHTVGADADIVGATLEECNVRRRTGASVVAIQRGEETIPNPPADTVLEPGDTVVALGTGEEQSDLAALLGAEE</sequence>
<dbReference type="InterPro" id="IPR050144">
    <property type="entry name" value="AAE_transporter"/>
</dbReference>